<reference evidence="2" key="1">
    <citation type="submission" date="2014-12" db="EMBL/GenBank/DDBJ databases">
        <title>Insight into the proteome of Arion vulgaris.</title>
        <authorList>
            <person name="Aradska J."/>
            <person name="Bulat T."/>
            <person name="Smidak R."/>
            <person name="Sarate P."/>
            <person name="Gangsoo J."/>
            <person name="Sialana F."/>
            <person name="Bilban M."/>
            <person name="Lubec G."/>
        </authorList>
    </citation>
    <scope>NUCLEOTIDE SEQUENCE</scope>
    <source>
        <tissue evidence="2">Skin</tissue>
    </source>
</reference>
<gene>
    <name evidence="2" type="primary">ORF52277</name>
</gene>
<name>A0A0B6Z9K0_9EUPU</name>
<sequence>MLPYAVVIVSVCGLASGGEITHSPRAPGSNIVAGSLVDCSPGFLQTVKLDLTVQKGNDRLCGTSTR</sequence>
<feature type="chain" id="PRO_5002112159" description="Secreted protein" evidence="1">
    <location>
        <begin position="18"/>
        <end position="66"/>
    </location>
</feature>
<protein>
    <recommendedName>
        <fullName evidence="3">Secreted protein</fullName>
    </recommendedName>
</protein>
<dbReference type="AlphaFoldDB" id="A0A0B6Z9K0"/>
<dbReference type="EMBL" id="HACG01017746">
    <property type="protein sequence ID" value="CEK64611.1"/>
    <property type="molecule type" value="Transcribed_RNA"/>
</dbReference>
<proteinExistence type="predicted"/>
<accession>A0A0B6Z9K0</accession>
<keyword evidence="1" id="KW-0732">Signal</keyword>
<evidence type="ECO:0000256" key="1">
    <source>
        <dbReference type="SAM" id="SignalP"/>
    </source>
</evidence>
<organism evidence="2">
    <name type="scientific">Arion vulgaris</name>
    <dbReference type="NCBI Taxonomy" id="1028688"/>
    <lineage>
        <taxon>Eukaryota</taxon>
        <taxon>Metazoa</taxon>
        <taxon>Spiralia</taxon>
        <taxon>Lophotrochozoa</taxon>
        <taxon>Mollusca</taxon>
        <taxon>Gastropoda</taxon>
        <taxon>Heterobranchia</taxon>
        <taxon>Euthyneura</taxon>
        <taxon>Panpulmonata</taxon>
        <taxon>Eupulmonata</taxon>
        <taxon>Stylommatophora</taxon>
        <taxon>Helicina</taxon>
        <taxon>Arionoidea</taxon>
        <taxon>Arionidae</taxon>
        <taxon>Arion</taxon>
    </lineage>
</organism>
<evidence type="ECO:0008006" key="3">
    <source>
        <dbReference type="Google" id="ProtNLM"/>
    </source>
</evidence>
<feature type="signal peptide" evidence="1">
    <location>
        <begin position="1"/>
        <end position="17"/>
    </location>
</feature>
<evidence type="ECO:0000313" key="2">
    <source>
        <dbReference type="EMBL" id="CEK64611.1"/>
    </source>
</evidence>